<gene>
    <name evidence="1" type="ORF">DERYTH_LOCUS7979</name>
</gene>
<evidence type="ECO:0000313" key="2">
    <source>
        <dbReference type="Proteomes" id="UP000789405"/>
    </source>
</evidence>
<dbReference type="Proteomes" id="UP000789405">
    <property type="component" value="Unassembled WGS sequence"/>
</dbReference>
<sequence length="137" mass="16557">MPKFEDYFEYANKKDYCLYDFWLYAGLKGMINFNNNKETMIRKISFVYYNKYPKHKENIFGTYSNEGYNWELLYGEISNGPFVDTVQGKAHKKFDRIKLGKFAKDSWDNAYRYYVAKHENLNSEFQKLSIFLLQAFF</sequence>
<accession>A0A9N9GI69</accession>
<protein>
    <submittedName>
        <fullName evidence="1">27526_t:CDS:1</fullName>
    </submittedName>
</protein>
<dbReference type="EMBL" id="CAJVPY010004016">
    <property type="protein sequence ID" value="CAG8607844.1"/>
    <property type="molecule type" value="Genomic_DNA"/>
</dbReference>
<dbReference type="AlphaFoldDB" id="A0A9N9GI69"/>
<keyword evidence="2" id="KW-1185">Reference proteome</keyword>
<proteinExistence type="predicted"/>
<evidence type="ECO:0000313" key="1">
    <source>
        <dbReference type="EMBL" id="CAG8607844.1"/>
    </source>
</evidence>
<name>A0A9N9GI69_9GLOM</name>
<dbReference type="OrthoDB" id="2443682at2759"/>
<organism evidence="1 2">
    <name type="scientific">Dentiscutata erythropus</name>
    <dbReference type="NCBI Taxonomy" id="1348616"/>
    <lineage>
        <taxon>Eukaryota</taxon>
        <taxon>Fungi</taxon>
        <taxon>Fungi incertae sedis</taxon>
        <taxon>Mucoromycota</taxon>
        <taxon>Glomeromycotina</taxon>
        <taxon>Glomeromycetes</taxon>
        <taxon>Diversisporales</taxon>
        <taxon>Gigasporaceae</taxon>
        <taxon>Dentiscutata</taxon>
    </lineage>
</organism>
<comment type="caution">
    <text evidence="1">The sequence shown here is derived from an EMBL/GenBank/DDBJ whole genome shotgun (WGS) entry which is preliminary data.</text>
</comment>
<reference evidence="1" key="1">
    <citation type="submission" date="2021-06" db="EMBL/GenBank/DDBJ databases">
        <authorList>
            <person name="Kallberg Y."/>
            <person name="Tangrot J."/>
            <person name="Rosling A."/>
        </authorList>
    </citation>
    <scope>NUCLEOTIDE SEQUENCE</scope>
    <source>
        <strain evidence="1">MA453B</strain>
    </source>
</reference>